<dbReference type="EMBL" id="SNZP01000002">
    <property type="protein sequence ID" value="TDR81924.1"/>
    <property type="molecule type" value="Genomic_DNA"/>
</dbReference>
<organism evidence="1 2">
    <name type="scientific">Paludibacterium purpuratum</name>
    <dbReference type="NCBI Taxonomy" id="1144873"/>
    <lineage>
        <taxon>Bacteria</taxon>
        <taxon>Pseudomonadati</taxon>
        <taxon>Pseudomonadota</taxon>
        <taxon>Betaproteobacteria</taxon>
        <taxon>Neisseriales</taxon>
        <taxon>Chromobacteriaceae</taxon>
        <taxon>Paludibacterium</taxon>
    </lineage>
</organism>
<name>A0A4R7BAI8_9NEIS</name>
<dbReference type="OrthoDB" id="7019860at2"/>
<proteinExistence type="predicted"/>
<sequence length="620" mass="65579">MSLYLFHFVYNTLMQKANDSSPGNQLFLPVALSNMKNDQHQPYLPLHASNWGLNNINGAVDISQDLAVSWFKALFPAIMSLSQAKPGGAVTQSMIDDAKAAVTYITGQKLNVVPMPNVGPNLHVDNIEIQGLANIQVSGKEPTVSSDDQGYHAQITLNPNAYSVSAAWCQQLALAGEERGTDSNTGQAFSGLSFVLTQTLCFADRNGKIFPPPPTLGLPPSSGHLNGFDCSATGIALLYLSQAAVVADTNVGVSNAPALQIGLNTLQLLGQQSATPDYALQNLQYQRLSPIPFPSVINASTFFPGWSTFFKNLLATEDAATLLSTQVNNALMDSGNRAKVEDLLNSQLVSIFNQIFGSSQVASGGVDVGANAVDKYLFDRARGGINDVRSYIYLPTLVLGSNSPTIEPYTASNLHIDGPFSTTVLGQQVKVTDIALQNLVINGLSNLVALPGNINFGTNQQVNATLLLDTLNPGPTVTVGGHQRTVPSPPATASTAFTLNVTVGDNTPVPISGTFNITLHNNSNTLGVQTSLTASGDTPQELALNYSRIVLVAGNGDVKLAVTLPPDDAIYEQLIDPILNQSALIQSIIGAINGYIGQNLGQISQAATKFARQVLDNLGH</sequence>
<dbReference type="AlphaFoldDB" id="A0A4R7BAI8"/>
<accession>A0A4R7BAI8</accession>
<evidence type="ECO:0000313" key="1">
    <source>
        <dbReference type="EMBL" id="TDR81924.1"/>
    </source>
</evidence>
<dbReference type="RefSeq" id="WP_133678369.1">
    <property type="nucleotide sequence ID" value="NZ_SNZP01000002.1"/>
</dbReference>
<dbReference type="Proteomes" id="UP000295611">
    <property type="component" value="Unassembled WGS sequence"/>
</dbReference>
<protein>
    <submittedName>
        <fullName evidence="1">Uncharacterized protein</fullName>
    </submittedName>
</protein>
<comment type="caution">
    <text evidence="1">The sequence shown here is derived from an EMBL/GenBank/DDBJ whole genome shotgun (WGS) entry which is preliminary data.</text>
</comment>
<keyword evidence="2" id="KW-1185">Reference proteome</keyword>
<evidence type="ECO:0000313" key="2">
    <source>
        <dbReference type="Proteomes" id="UP000295611"/>
    </source>
</evidence>
<gene>
    <name evidence="1" type="ORF">DFP86_10234</name>
</gene>
<reference evidence="1 2" key="1">
    <citation type="submission" date="2019-03" db="EMBL/GenBank/DDBJ databases">
        <title>Genomic Encyclopedia of Type Strains, Phase III (KMG-III): the genomes of soil and plant-associated and newly described type strains.</title>
        <authorList>
            <person name="Whitman W."/>
        </authorList>
    </citation>
    <scope>NUCLEOTIDE SEQUENCE [LARGE SCALE GENOMIC DNA]</scope>
    <source>
        <strain evidence="1 2">CECT 8976</strain>
    </source>
</reference>